<comment type="function">
    <text evidence="1">Site-specific tyrosine recombinase, which acts by catalyzing the cutting and rejoining of the recombining DNA molecules.</text>
</comment>
<dbReference type="SUPFAM" id="SSF56349">
    <property type="entry name" value="DNA breaking-rejoining enzymes"/>
    <property type="match status" value="1"/>
</dbReference>
<evidence type="ECO:0000313" key="7">
    <source>
        <dbReference type="EMBL" id="RGT09419.1"/>
    </source>
</evidence>
<dbReference type="Proteomes" id="UP000283630">
    <property type="component" value="Unassembled WGS sequence"/>
</dbReference>
<keyword evidence="5" id="KW-0233">DNA recombination</keyword>
<comment type="caution">
    <text evidence="7">The sequence shown here is derived from an EMBL/GenBank/DDBJ whole genome shotgun (WGS) entry which is preliminary data.</text>
</comment>
<accession>A0A412MF17</accession>
<keyword evidence="3" id="KW-0229">DNA integration</keyword>
<evidence type="ECO:0000259" key="6">
    <source>
        <dbReference type="PROSITE" id="PS51898"/>
    </source>
</evidence>
<evidence type="ECO:0000256" key="2">
    <source>
        <dbReference type="ARBA" id="ARBA00008857"/>
    </source>
</evidence>
<dbReference type="Gene3D" id="1.10.150.130">
    <property type="match status" value="1"/>
</dbReference>
<proteinExistence type="inferred from homology"/>
<gene>
    <name evidence="7" type="ORF">DWX53_06925</name>
</gene>
<organism evidence="7 8">
    <name type="scientific">Dorea formicigenerans</name>
    <dbReference type="NCBI Taxonomy" id="39486"/>
    <lineage>
        <taxon>Bacteria</taxon>
        <taxon>Bacillati</taxon>
        <taxon>Bacillota</taxon>
        <taxon>Clostridia</taxon>
        <taxon>Lachnospirales</taxon>
        <taxon>Lachnospiraceae</taxon>
        <taxon>Dorea</taxon>
    </lineage>
</organism>
<dbReference type="InterPro" id="IPR002104">
    <property type="entry name" value="Integrase_catalytic"/>
</dbReference>
<sequence length="431" mass="50337">MDLNKIKLRAYVDYRVGNVIKIKGKFGFRVTVIFDDMEEKESQHSGFAKKEEAEKERNHVIAQLHDKKYVVYKNIKVEELLTYWLENIIRSKEGVSACTYNTYKNCIEKHIIPELGKLTLVKLNQGHISKLYKKLVEKYSSIPRIAKPILNTSLEFALSKNLITYNPAEGLNLPKGAKKVPYHEIVIDESKTYALEQVKHLIKVAKDTRIYLYILFALLMGLRKSEISGIKYTDIDYENRTLKIERQLGRSLEVDENEIAPKTRTKQEIDVKTPASNRVEKIPNFLFSEILEERKKYEKNRSRRQHGRWVFQDMDYICCSSYGRPRSTTYIYTHYKKLIEEAGLPYIRFHDLRHTYTTLLMKNDINQKAIAASLGHSKSIITFDVYTDKQALIEGGVEEIDAFIDEVHPYDSEDIQILKEKYGKKVLHRLA</sequence>
<dbReference type="GeneID" id="42787931"/>
<evidence type="ECO:0000256" key="3">
    <source>
        <dbReference type="ARBA" id="ARBA00022908"/>
    </source>
</evidence>
<dbReference type="Pfam" id="PF14659">
    <property type="entry name" value="Phage_int_SAM_3"/>
    <property type="match status" value="1"/>
</dbReference>
<dbReference type="InterPro" id="IPR010998">
    <property type="entry name" value="Integrase_recombinase_N"/>
</dbReference>
<dbReference type="GO" id="GO:0003677">
    <property type="term" value="F:DNA binding"/>
    <property type="evidence" value="ECO:0007669"/>
    <property type="project" value="UniProtKB-KW"/>
</dbReference>
<feature type="domain" description="Tyr recombinase" evidence="6">
    <location>
        <begin position="188"/>
        <end position="401"/>
    </location>
</feature>
<dbReference type="RefSeq" id="WP_021740645.1">
    <property type="nucleotide sequence ID" value="NZ_QRWH01000005.1"/>
</dbReference>
<dbReference type="PANTHER" id="PTHR30629:SF2">
    <property type="entry name" value="PROPHAGE INTEGRASE INTS-RELATED"/>
    <property type="match status" value="1"/>
</dbReference>
<evidence type="ECO:0000256" key="5">
    <source>
        <dbReference type="ARBA" id="ARBA00023172"/>
    </source>
</evidence>
<dbReference type="GO" id="GO:0015074">
    <property type="term" value="P:DNA integration"/>
    <property type="evidence" value="ECO:0007669"/>
    <property type="project" value="UniProtKB-KW"/>
</dbReference>
<name>A0A412MF17_9FIRM</name>
<dbReference type="GO" id="GO:0006310">
    <property type="term" value="P:DNA recombination"/>
    <property type="evidence" value="ECO:0007669"/>
    <property type="project" value="UniProtKB-KW"/>
</dbReference>
<dbReference type="InterPro" id="IPR013762">
    <property type="entry name" value="Integrase-like_cat_sf"/>
</dbReference>
<protein>
    <submittedName>
        <fullName evidence="7">Site-specific integrase</fullName>
    </submittedName>
</protein>
<dbReference type="PROSITE" id="PS51898">
    <property type="entry name" value="TYR_RECOMBINASE"/>
    <property type="match status" value="1"/>
</dbReference>
<evidence type="ECO:0000256" key="4">
    <source>
        <dbReference type="ARBA" id="ARBA00023125"/>
    </source>
</evidence>
<dbReference type="InterPro" id="IPR050808">
    <property type="entry name" value="Phage_Integrase"/>
</dbReference>
<keyword evidence="4" id="KW-0238">DNA-binding</keyword>
<dbReference type="AlphaFoldDB" id="A0A412MF17"/>
<dbReference type="InterPro" id="IPR004107">
    <property type="entry name" value="Integrase_SAM-like_N"/>
</dbReference>
<dbReference type="Gene3D" id="1.10.443.10">
    <property type="entry name" value="Intergrase catalytic core"/>
    <property type="match status" value="1"/>
</dbReference>
<evidence type="ECO:0000313" key="8">
    <source>
        <dbReference type="Proteomes" id="UP000283630"/>
    </source>
</evidence>
<dbReference type="CDD" id="cd01189">
    <property type="entry name" value="INT_ICEBs1_C_like"/>
    <property type="match status" value="1"/>
</dbReference>
<comment type="similarity">
    <text evidence="2">Belongs to the 'phage' integrase family.</text>
</comment>
<dbReference type="Pfam" id="PF00589">
    <property type="entry name" value="Phage_integrase"/>
    <property type="match status" value="1"/>
</dbReference>
<dbReference type="EMBL" id="QRWH01000005">
    <property type="protein sequence ID" value="RGT09419.1"/>
    <property type="molecule type" value="Genomic_DNA"/>
</dbReference>
<dbReference type="InterPro" id="IPR011010">
    <property type="entry name" value="DNA_brk_join_enz"/>
</dbReference>
<evidence type="ECO:0000256" key="1">
    <source>
        <dbReference type="ARBA" id="ARBA00003283"/>
    </source>
</evidence>
<reference evidence="7 8" key="1">
    <citation type="submission" date="2018-08" db="EMBL/GenBank/DDBJ databases">
        <title>A genome reference for cultivated species of the human gut microbiota.</title>
        <authorList>
            <person name="Zou Y."/>
            <person name="Xue W."/>
            <person name="Luo G."/>
        </authorList>
    </citation>
    <scope>NUCLEOTIDE SEQUENCE [LARGE SCALE GENOMIC DNA]</scope>
    <source>
        <strain evidence="7 8">AF19-4AC</strain>
    </source>
</reference>
<dbReference type="PANTHER" id="PTHR30629">
    <property type="entry name" value="PROPHAGE INTEGRASE"/>
    <property type="match status" value="1"/>
</dbReference>